<name>A0AAU9Q4A3_9VIBR</name>
<protein>
    <submittedName>
        <fullName evidence="1">Uncharacterized protein</fullName>
    </submittedName>
</protein>
<comment type="caution">
    <text evidence="1">The sequence shown here is derived from an EMBL/GenBank/DDBJ whole genome shotgun (WGS) entry which is preliminary data.</text>
</comment>
<dbReference type="AlphaFoldDB" id="A0AAU9Q4A3"/>
<organism evidence="1 2">
    <name type="scientific">Vibrio owensii</name>
    <dbReference type="NCBI Taxonomy" id="696485"/>
    <lineage>
        <taxon>Bacteria</taxon>
        <taxon>Pseudomonadati</taxon>
        <taxon>Pseudomonadota</taxon>
        <taxon>Gammaproteobacteria</taxon>
        <taxon>Vibrionales</taxon>
        <taxon>Vibrionaceae</taxon>
        <taxon>Vibrio</taxon>
    </lineage>
</organism>
<dbReference type="Proteomes" id="UP001295420">
    <property type="component" value="Unassembled WGS sequence"/>
</dbReference>
<dbReference type="EMBL" id="CAKMTQ010000007">
    <property type="protein sequence ID" value="CAH1523501.1"/>
    <property type="molecule type" value="Genomic_DNA"/>
</dbReference>
<sequence>MKTKKYRRYDKNNLSNSHALLHATVKGMKKKNESKFHQFTMAQITKKRPFSRFLLLN</sequence>
<gene>
    <name evidence="1" type="ORF">THF1D04_150062</name>
</gene>
<reference evidence="1" key="1">
    <citation type="submission" date="2022-01" db="EMBL/GenBank/DDBJ databases">
        <authorList>
            <person name="Lagorce A."/>
        </authorList>
    </citation>
    <scope>NUCLEOTIDE SEQUENCE</scope>
    <source>
        <strain evidence="1">Th15_F1_D04</strain>
    </source>
</reference>
<evidence type="ECO:0000313" key="2">
    <source>
        <dbReference type="Proteomes" id="UP001295420"/>
    </source>
</evidence>
<proteinExistence type="predicted"/>
<accession>A0AAU9Q4A3</accession>
<evidence type="ECO:0000313" key="1">
    <source>
        <dbReference type="EMBL" id="CAH1523501.1"/>
    </source>
</evidence>